<evidence type="ECO:0000313" key="2">
    <source>
        <dbReference type="EMBL" id="CAI9151965.1"/>
    </source>
</evidence>
<protein>
    <submittedName>
        <fullName evidence="2">Uncharacterized protein</fullName>
    </submittedName>
</protein>
<evidence type="ECO:0000256" key="1">
    <source>
        <dbReference type="SAM" id="MobiDB-lite"/>
    </source>
</evidence>
<feature type="compositionally biased region" description="Low complexity" evidence="1">
    <location>
        <begin position="1"/>
        <end position="15"/>
    </location>
</feature>
<reference evidence="2" key="1">
    <citation type="submission" date="2023-04" db="EMBL/GenBank/DDBJ databases">
        <authorList>
            <consortium name="ELIXIR-Norway"/>
        </authorList>
    </citation>
    <scope>NUCLEOTIDE SEQUENCE [LARGE SCALE GENOMIC DNA]</scope>
</reference>
<dbReference type="Proteomes" id="UP001176941">
    <property type="component" value="Chromosome 1"/>
</dbReference>
<keyword evidence="3" id="KW-1185">Reference proteome</keyword>
<proteinExistence type="predicted"/>
<accession>A0ABN8XRI0</accession>
<organism evidence="2 3">
    <name type="scientific">Rangifer tarandus platyrhynchus</name>
    <name type="common">Svalbard reindeer</name>
    <dbReference type="NCBI Taxonomy" id="3082113"/>
    <lineage>
        <taxon>Eukaryota</taxon>
        <taxon>Metazoa</taxon>
        <taxon>Chordata</taxon>
        <taxon>Craniata</taxon>
        <taxon>Vertebrata</taxon>
        <taxon>Euteleostomi</taxon>
        <taxon>Mammalia</taxon>
        <taxon>Eutheria</taxon>
        <taxon>Laurasiatheria</taxon>
        <taxon>Artiodactyla</taxon>
        <taxon>Ruminantia</taxon>
        <taxon>Pecora</taxon>
        <taxon>Cervidae</taxon>
        <taxon>Odocoileinae</taxon>
        <taxon>Rangifer</taxon>
    </lineage>
</organism>
<evidence type="ECO:0000313" key="3">
    <source>
        <dbReference type="Proteomes" id="UP001176941"/>
    </source>
</evidence>
<sequence length="127" mass="13490">MWCSGSPARARSPARATEHAQSSGRLPARSPRAHSALSGLQAAQAGVVVDRRAKTVARSRGEGGGRGSGELERCALVAGWVGEPRPKGKGPHLGESLELMYKVAALKLKCDSMYKRILALYLAPRNN</sequence>
<name>A0ABN8XRI0_RANTA</name>
<feature type="region of interest" description="Disordered" evidence="1">
    <location>
        <begin position="1"/>
        <end position="37"/>
    </location>
</feature>
<dbReference type="EMBL" id="OX459937">
    <property type="protein sequence ID" value="CAI9151965.1"/>
    <property type="molecule type" value="Genomic_DNA"/>
</dbReference>
<gene>
    <name evidence="2" type="ORF">MRATA1EN1_LOCUS927</name>
</gene>